<organism evidence="1 2">
    <name type="scientific">Mesonia oceanica</name>
    <dbReference type="NCBI Taxonomy" id="2687242"/>
    <lineage>
        <taxon>Bacteria</taxon>
        <taxon>Pseudomonadati</taxon>
        <taxon>Bacteroidota</taxon>
        <taxon>Flavobacteriia</taxon>
        <taxon>Flavobacteriales</taxon>
        <taxon>Flavobacteriaceae</taxon>
        <taxon>Mesonia</taxon>
    </lineage>
</organism>
<evidence type="ECO:0000313" key="1">
    <source>
        <dbReference type="EMBL" id="VVU99351.1"/>
    </source>
</evidence>
<evidence type="ECO:0000313" key="2">
    <source>
        <dbReference type="Proteomes" id="UP000356253"/>
    </source>
</evidence>
<accession>A0AC61Y4C2</accession>
<name>A0AC61Y4C2_9FLAO</name>
<comment type="caution">
    <text evidence="1">The sequence shown here is derived from an EMBL/GenBank/DDBJ whole genome shotgun (WGS) entry which is preliminary data.</text>
</comment>
<protein>
    <submittedName>
        <fullName evidence="1">Uncharacterized protein</fullName>
    </submittedName>
</protein>
<proteinExistence type="predicted"/>
<dbReference type="Proteomes" id="UP000356253">
    <property type="component" value="Unassembled WGS sequence"/>
</dbReference>
<dbReference type="EMBL" id="CABVMM010000002">
    <property type="protein sequence ID" value="VVU99351.1"/>
    <property type="molecule type" value="Genomic_DNA"/>
</dbReference>
<sequence>MNGQFKTKGFDKEQLKDFSSDLKRQGLLFDIRWKKNHKIVKETSDKANVLLLEIEGKWFFKQIGNKGLIRLKYLDDQQKKILLKVLGEYHFYSEPKWELGIAMVIFYLVVEYYISAAQQMDWLMPFIMVCTLLVLLFLWVAYLRAQEKLSEKMYKLSMIFGLPAYALTAIGSLLALPLYNCILRYHLKFKILNNSTI</sequence>
<reference evidence="1" key="1">
    <citation type="submission" date="2019-09" db="EMBL/GenBank/DDBJ databases">
        <authorList>
            <person name="Rodrigo-Torres L."/>
            <person name="Arahal R. D."/>
            <person name="Lucena T."/>
        </authorList>
    </citation>
    <scope>NUCLEOTIDE SEQUENCE</scope>
    <source>
        <strain evidence="1">ISS653</strain>
    </source>
</reference>
<keyword evidence="2" id="KW-1185">Reference proteome</keyword>
<gene>
    <name evidence="1" type="ORF">FVB9532_00603</name>
</gene>